<dbReference type="InterPro" id="IPR003877">
    <property type="entry name" value="SPRY_dom"/>
</dbReference>
<comment type="caution">
    <text evidence="6">The sequence shown here is derived from an EMBL/GenBank/DDBJ whole genome shotgun (WGS) entry which is preliminary data.</text>
</comment>
<dbReference type="Pfam" id="PF12796">
    <property type="entry name" value="Ank_2"/>
    <property type="match status" value="5"/>
</dbReference>
<evidence type="ECO:0000256" key="1">
    <source>
        <dbReference type="ARBA" id="ARBA00022737"/>
    </source>
</evidence>
<dbReference type="PANTHER" id="PTHR24198:SF165">
    <property type="entry name" value="ANKYRIN REPEAT-CONTAINING PROTEIN-RELATED"/>
    <property type="match status" value="1"/>
</dbReference>
<proteinExistence type="predicted"/>
<evidence type="ECO:0000256" key="3">
    <source>
        <dbReference type="PROSITE-ProRule" id="PRU00023"/>
    </source>
</evidence>
<reference evidence="7" key="2">
    <citation type="submission" date="2013-04" db="EMBL/GenBank/DDBJ databases">
        <title>Genomic mechanisms accounting for the adaptation to parasitism in nematode-trapping fungi.</title>
        <authorList>
            <person name="Ahren D.G."/>
        </authorList>
    </citation>
    <scope>NUCLEOTIDE SEQUENCE [LARGE SCALE GENOMIC DNA]</scope>
    <source>
        <strain evidence="7">CBS 200.50</strain>
    </source>
</reference>
<dbReference type="STRING" id="1284197.S8AGH3"/>
<dbReference type="OrthoDB" id="5090952at2759"/>
<accession>S8AGH3</accession>
<dbReference type="CDD" id="cd12885">
    <property type="entry name" value="SPRY_RanBP_like"/>
    <property type="match status" value="1"/>
</dbReference>
<name>S8AGH3_DACHA</name>
<dbReference type="Gene3D" id="1.25.40.20">
    <property type="entry name" value="Ankyrin repeat-containing domain"/>
    <property type="match status" value="3"/>
</dbReference>
<feature type="repeat" description="ANK" evidence="3">
    <location>
        <begin position="1278"/>
        <end position="1310"/>
    </location>
</feature>
<dbReference type="EMBL" id="AQGS01000130">
    <property type="protein sequence ID" value="EPS41964.1"/>
    <property type="molecule type" value="Genomic_DNA"/>
</dbReference>
<feature type="repeat" description="ANK" evidence="3">
    <location>
        <begin position="1152"/>
        <end position="1184"/>
    </location>
</feature>
<feature type="repeat" description="ANK" evidence="3">
    <location>
        <begin position="1660"/>
        <end position="1692"/>
    </location>
</feature>
<dbReference type="Gene3D" id="2.60.120.920">
    <property type="match status" value="1"/>
</dbReference>
<dbReference type="InterPro" id="IPR013320">
    <property type="entry name" value="ConA-like_dom_sf"/>
</dbReference>
<reference evidence="6 7" key="1">
    <citation type="journal article" date="2013" name="PLoS Genet.">
        <title>Genomic mechanisms accounting for the adaptation to parasitism in nematode-trapping fungi.</title>
        <authorList>
            <person name="Meerupati T."/>
            <person name="Andersson K.M."/>
            <person name="Friman E."/>
            <person name="Kumar D."/>
            <person name="Tunlid A."/>
            <person name="Ahren D."/>
        </authorList>
    </citation>
    <scope>NUCLEOTIDE SEQUENCE [LARGE SCALE GENOMIC DNA]</scope>
    <source>
        <strain evidence="6 7">CBS 200.50</strain>
    </source>
</reference>
<evidence type="ECO:0000256" key="4">
    <source>
        <dbReference type="SAM" id="MobiDB-lite"/>
    </source>
</evidence>
<evidence type="ECO:0000259" key="5">
    <source>
        <dbReference type="PROSITE" id="PS50188"/>
    </source>
</evidence>
<dbReference type="PROSITE" id="PS50297">
    <property type="entry name" value="ANK_REP_REGION"/>
    <property type="match status" value="6"/>
</dbReference>
<feature type="region of interest" description="Disordered" evidence="4">
    <location>
        <begin position="92"/>
        <end position="138"/>
    </location>
</feature>
<dbReference type="InterPro" id="IPR043136">
    <property type="entry name" value="B30.2/SPRY_sf"/>
</dbReference>
<dbReference type="PANTHER" id="PTHR24198">
    <property type="entry name" value="ANKYRIN REPEAT AND PROTEIN KINASE DOMAIN-CONTAINING PROTEIN"/>
    <property type="match status" value="1"/>
</dbReference>
<feature type="repeat" description="ANK" evidence="3">
    <location>
        <begin position="1584"/>
        <end position="1616"/>
    </location>
</feature>
<keyword evidence="1" id="KW-0677">Repeat</keyword>
<dbReference type="SUPFAM" id="SSF49899">
    <property type="entry name" value="Concanavalin A-like lectins/glucanases"/>
    <property type="match status" value="1"/>
</dbReference>
<dbReference type="InterPro" id="IPR001870">
    <property type="entry name" value="B30.2/SPRY"/>
</dbReference>
<dbReference type="PROSITE" id="PS50088">
    <property type="entry name" value="ANK_REPEAT"/>
    <property type="match status" value="6"/>
</dbReference>
<dbReference type="PROSITE" id="PS50188">
    <property type="entry name" value="B302_SPRY"/>
    <property type="match status" value="1"/>
</dbReference>
<feature type="repeat" description="ANK" evidence="3">
    <location>
        <begin position="1375"/>
        <end position="1409"/>
    </location>
</feature>
<feature type="repeat" description="ANK" evidence="3">
    <location>
        <begin position="1311"/>
        <end position="1343"/>
    </location>
</feature>
<evidence type="ECO:0000256" key="2">
    <source>
        <dbReference type="ARBA" id="ARBA00023043"/>
    </source>
</evidence>
<dbReference type="InterPro" id="IPR056884">
    <property type="entry name" value="NPHP3-like_N"/>
</dbReference>
<dbReference type="SUPFAM" id="SSF48403">
    <property type="entry name" value="Ankyrin repeat"/>
    <property type="match status" value="3"/>
</dbReference>
<dbReference type="PRINTS" id="PR01415">
    <property type="entry name" value="ANKYRIN"/>
</dbReference>
<keyword evidence="2 3" id="KW-0040">ANK repeat</keyword>
<gene>
    <name evidence="6" type="ORF">H072_4032</name>
</gene>
<sequence length="2125" mass="236838">MANIGIGDGQGNESDIVSPLERLGTRPNAVGTYVICLVGFNNTNRKRIVHPDPEATHSLPEILPQVIPEAEIYQYSAFTARKTQSLEDLEATSQGNTGAADKDNPKDGNDRAGEAISDTDTHQNANKEESGQPEKDTGLQIYSDSIKTEALVLLDALQNQLCGPKNDWKEILLAGYGLGGLIIKQAIIFANKDPLYYRVALQISHLVFFATPHRNYSLLSWENLLVSIVHDTGLSLHGRLSETLPELVDDITELSSAFYGLARKYKLVNVIEGKGMSEFDGPVVGELGTLGDNTKYYQVVKKLDHNLVGLPWFNRNDLSDLQFIRDLFVPQINQLIGSTYIGNTKSLYLRLLQMLSSSRWFIHDSASFESLEVNLEGIYTKHLKSLKLDNLEPQTSIWIVGPAGFGKASLLRSICQKIRETMSRVIIEYVSEPNKDTDTQTYSMLVTCVHQILSQRPDLFSRIETLISEYFDYDTWAEPNLWMVLSSLISNCPDIQFAFAFDLKQFTESGNGCLGKEERHAQEPGEAVRSWMEKLKLFLNRHSVNYIYIISAESSPADDALSSVPPLILDVAREKQFTTPQAQFIEQKVDLLIKNSQRLRLLRKGVNNELRCALEAKVRSFGGSFGATDLFTRFIGLHKPQLLAPDAIKDQIDTSPSSLRELYKLRIQELANKSPTVLNWCSLGLSWVLRAFRPLRVEELAVAVAIDLQDQSFANLDKRISRDPESDLDQHMEVFVKVKNGFVYPIDAKGRLSEIVKQADPHHHLEIREHVALTQVCLHYLSMVLAEPESDGEWEAYLVQLYSPWKQQSSAKSDMLTLEFLDYAVRNWVEHFIQCDVLGDATSLRPKVVKFLNNTRLRDRWFQAYLKANASFESRFKTEATEQLSNPPKTAEDIARYFGLSSTLQDLGVVNDGNDVTSQTIQTKRGYSIRSQIFPNTSSEEYITGLVCASDTSTVQQLTKLFDEKQADVGAFPVVAVTQSGCLEVVKYLVSKDWFDGMVKELQIDSNGCNLLCRAVLSGDLEIVQHLLKLNSGTELLKSSIETIRAPMLAFIIGAVAILDCLKEAILQQNYLLPPPSDWSIVSNFSVGYLKFVEECFQDGLVSGSDLLNLPFRSALLHQAVYSRDSEAVDYILKSQSWKDQVSNHVNRKIDNGRTALHMAAMLGDIPIIEKLIGAGADTEASDSEDLTPADLAARSGNLQALKRLQQLQKEIALTPLVAAARAGQLLIVKYFLKEAPLNSDRESQYELALRVAAKQGHEQLVRELLSTKLDPNCKNAEGGTPLHQAAEEGQLNIAKLLIEHSANIHAEDSGRYSPLHLAAKNGRIEVVRFLIEHGADVNAENQNKTSPLHLCTNYPELVALLLEKKADVNATDFNSRSPISIASGGDVEQKLTVELLLKAGADINVEDRYEKTPLQRAISKGFTDTVIMLFMHNNHLLSQSPSSLFQILYCAIEGKNTKILEHLLKALVDNGTDIVSLTSSTKSNLLNTAARYSVDCLKILLEIEPKLPWESVIDNADIDGFSALYDGAWFGNRESVEVLCNSGASLNINATGGWSALHVARYYTEISELLISHGADVNAVSTELYTPLMLACQSDYSETTKLLIKQGANLELENSVGQTALHLSASNGQNTIAEILLGSWEAPSGFKVPVADVQKTDNKGRTALYIAIKAGKPNVSKLLIEHKSDIKVVTNAGKTCLGRAMKHGSTTGKELLEVIATATKAAGIEGPIWPLDRFEELLKQHFKEKLDERIFPLIELEPALLDDKFLDYNLLRHRQGNRALESEQEALAVKLLDKGFNPFKERNGFSVFQDAFTSRWRRREEFLAKCTTKLSDHLSDIGSGFREIRRAIEVNDINLLKILSSFNDGIADMVDDDGWSMAHIVAQSQLPLSSLPENLPKTPVGTPLGPSSMLFPRVWKKWNLYQDVEDTFEVCDGDLGVIFNHRVYMDGWDDKRTWRELSLRSDRPFQPSSIADAPKYFEIEIQSTSETLKEMVRVGIGACGEFTYIGNGFPGWNVWSVGYHGDDGGIYEGDGDDRAKVAEYGVGQTVGFGVDYEGGEYFFTRDGNLECRYKPRDRMLVHRKLYPTIAHAGGGCKVAINFGQKPFKWTGLVQKQPKPVERRPTIKG</sequence>
<protein>
    <recommendedName>
        <fullName evidence="5">B30.2/SPRY domain-containing protein</fullName>
    </recommendedName>
</protein>
<feature type="domain" description="B30.2/SPRY" evidence="5">
    <location>
        <begin position="1888"/>
        <end position="2104"/>
    </location>
</feature>
<dbReference type="Pfam" id="PF00023">
    <property type="entry name" value="Ank"/>
    <property type="match status" value="1"/>
</dbReference>
<dbReference type="Proteomes" id="UP000015100">
    <property type="component" value="Unassembled WGS sequence"/>
</dbReference>
<dbReference type="SMART" id="SM00248">
    <property type="entry name" value="ANK"/>
    <property type="match status" value="17"/>
</dbReference>
<feature type="compositionally biased region" description="Basic and acidic residues" evidence="4">
    <location>
        <begin position="100"/>
        <end position="137"/>
    </location>
</feature>
<organism evidence="6 7">
    <name type="scientific">Dactylellina haptotyla (strain CBS 200.50)</name>
    <name type="common">Nematode-trapping fungus</name>
    <name type="synonym">Monacrosporium haptotylum</name>
    <dbReference type="NCBI Taxonomy" id="1284197"/>
    <lineage>
        <taxon>Eukaryota</taxon>
        <taxon>Fungi</taxon>
        <taxon>Dikarya</taxon>
        <taxon>Ascomycota</taxon>
        <taxon>Pezizomycotina</taxon>
        <taxon>Orbiliomycetes</taxon>
        <taxon>Orbiliales</taxon>
        <taxon>Orbiliaceae</taxon>
        <taxon>Dactylellina</taxon>
    </lineage>
</organism>
<evidence type="ECO:0000313" key="6">
    <source>
        <dbReference type="EMBL" id="EPS41964.1"/>
    </source>
</evidence>
<dbReference type="Pfam" id="PF24883">
    <property type="entry name" value="NPHP3_N"/>
    <property type="match status" value="1"/>
</dbReference>
<dbReference type="OMA" id="LIRKWAH"/>
<dbReference type="eggNOG" id="KOG4177">
    <property type="taxonomic scope" value="Eukaryota"/>
</dbReference>
<keyword evidence="7" id="KW-1185">Reference proteome</keyword>
<dbReference type="HOGENOM" id="CLU_232045_0_0_1"/>
<dbReference type="InterPro" id="IPR036770">
    <property type="entry name" value="Ankyrin_rpt-contain_sf"/>
</dbReference>
<dbReference type="InterPro" id="IPR002110">
    <property type="entry name" value="Ankyrin_rpt"/>
</dbReference>
<dbReference type="Pfam" id="PF00622">
    <property type="entry name" value="SPRY"/>
    <property type="match status" value="1"/>
</dbReference>
<dbReference type="eggNOG" id="KOG1477">
    <property type="taxonomic scope" value="Eukaryota"/>
</dbReference>
<dbReference type="InterPro" id="IPR044736">
    <property type="entry name" value="Gid1/RanBPM/SPLA_SPRY"/>
</dbReference>
<evidence type="ECO:0000313" key="7">
    <source>
        <dbReference type="Proteomes" id="UP000015100"/>
    </source>
</evidence>